<reference evidence="3" key="2">
    <citation type="submission" date="2016-04" db="EMBL/GenBank/DDBJ databases">
        <title>Planomonospora sphaerica JCM9374 whole genome shotgun sequence.</title>
        <authorList>
            <person name="Suzuki T."/>
            <person name="Dohra H."/>
            <person name="Kodani S."/>
        </authorList>
    </citation>
    <scope>NUCLEOTIDE SEQUENCE [LARGE SCALE GENOMIC DNA]</scope>
    <source>
        <strain evidence="3">JCM 9374</strain>
    </source>
</reference>
<dbReference type="STRING" id="161355.PS9374_02799"/>
<comment type="caution">
    <text evidence="2">The sequence shown here is derived from an EMBL/GenBank/DDBJ whole genome shotgun (WGS) entry which is preliminary data.</text>
</comment>
<protein>
    <submittedName>
        <fullName evidence="2">Uncharacterized protein</fullName>
    </submittedName>
</protein>
<proteinExistence type="predicted"/>
<sequence>MNVRSESSGAGLSAAQERQLLECHAVLGRLEESCEVPAVRAAVRTALAELRAALDSQAVDFPFFPLPEEADGLRPGPDGANGADDIDRADGAPRVAEHAGAA</sequence>
<dbReference type="Proteomes" id="UP000077701">
    <property type="component" value="Unassembled WGS sequence"/>
</dbReference>
<reference evidence="2 3" key="1">
    <citation type="journal article" date="2016" name="Genome Announc.">
        <title>Draft Genome Sequence of Planomonospora sphaerica JCM9374, a Rare Actinomycete.</title>
        <authorList>
            <person name="Dohra H."/>
            <person name="Suzuki T."/>
            <person name="Inoue Y."/>
            <person name="Kodani S."/>
        </authorList>
    </citation>
    <scope>NUCLEOTIDE SEQUENCE [LARGE SCALE GENOMIC DNA]</scope>
    <source>
        <strain evidence="2 3">JCM 9374</strain>
    </source>
</reference>
<gene>
    <name evidence="2" type="ORF">PS9374_02799</name>
</gene>
<dbReference type="Pfam" id="PF19522">
    <property type="entry name" value="DUF6052"/>
    <property type="match status" value="1"/>
</dbReference>
<accession>A0A171CSG4</accession>
<dbReference type="AlphaFoldDB" id="A0A171CSG4"/>
<feature type="compositionally biased region" description="Basic and acidic residues" evidence="1">
    <location>
        <begin position="85"/>
        <end position="102"/>
    </location>
</feature>
<dbReference type="InterPro" id="IPR046115">
    <property type="entry name" value="DUF6052"/>
</dbReference>
<evidence type="ECO:0000313" key="3">
    <source>
        <dbReference type="Proteomes" id="UP000077701"/>
    </source>
</evidence>
<dbReference type="RefSeq" id="WP_197287013.1">
    <property type="nucleotide sequence ID" value="NZ_BDCX01000006.1"/>
</dbReference>
<name>A0A171CSG4_9ACTN</name>
<keyword evidence="3" id="KW-1185">Reference proteome</keyword>
<evidence type="ECO:0000256" key="1">
    <source>
        <dbReference type="SAM" id="MobiDB-lite"/>
    </source>
</evidence>
<evidence type="ECO:0000313" key="2">
    <source>
        <dbReference type="EMBL" id="GAT67146.1"/>
    </source>
</evidence>
<organism evidence="2 3">
    <name type="scientific">Planomonospora sphaerica</name>
    <dbReference type="NCBI Taxonomy" id="161355"/>
    <lineage>
        <taxon>Bacteria</taxon>
        <taxon>Bacillati</taxon>
        <taxon>Actinomycetota</taxon>
        <taxon>Actinomycetes</taxon>
        <taxon>Streptosporangiales</taxon>
        <taxon>Streptosporangiaceae</taxon>
        <taxon>Planomonospora</taxon>
    </lineage>
</organism>
<dbReference type="EMBL" id="BDCX01000006">
    <property type="protein sequence ID" value="GAT67146.1"/>
    <property type="molecule type" value="Genomic_DNA"/>
</dbReference>
<feature type="region of interest" description="Disordered" evidence="1">
    <location>
        <begin position="68"/>
        <end position="102"/>
    </location>
</feature>